<dbReference type="Proteomes" id="UP000198925">
    <property type="component" value="Unassembled WGS sequence"/>
</dbReference>
<reference evidence="1 2" key="1">
    <citation type="submission" date="2016-10" db="EMBL/GenBank/DDBJ databases">
        <authorList>
            <person name="de Groot N.N."/>
        </authorList>
    </citation>
    <scope>NUCLEOTIDE SEQUENCE [LARGE SCALE GENOMIC DNA]</scope>
    <source>
        <strain evidence="1 2">CPCC 100156</strain>
    </source>
</reference>
<keyword evidence="2" id="KW-1185">Reference proteome</keyword>
<gene>
    <name evidence="1" type="ORF">SAMN04487779_102834</name>
</gene>
<sequence>MFGFGAGRIGPEDSTLSKLERASQRVRIRSLPTLMPVCLGSSYLARIKALPRAEIVTSAELRAIVAATPLPTAHACDLVLPANEFLFEMGPMELDFVSRRVVHVRRKGEGAEAKLTVLVYSQTAIADWLVSGPGTMVTLSECESDPAHIRVSSPIGFDGLRHDMACASFGLAVLDTRQREMFGATRH</sequence>
<proteinExistence type="predicted"/>
<dbReference type="EMBL" id="FMZX01000028">
    <property type="protein sequence ID" value="SDE32710.1"/>
    <property type="molecule type" value="Genomic_DNA"/>
</dbReference>
<dbReference type="RefSeq" id="WP_090665030.1">
    <property type="nucleotide sequence ID" value="NZ_FMZX01000028.1"/>
</dbReference>
<evidence type="ECO:0000313" key="2">
    <source>
        <dbReference type="Proteomes" id="UP000198925"/>
    </source>
</evidence>
<dbReference type="AlphaFoldDB" id="A0A1G7C1R0"/>
<accession>A0A1G7C1R0</accession>
<name>A0A1G7C1R0_9PROT</name>
<protein>
    <submittedName>
        <fullName evidence="1">Uncharacterized protein</fullName>
    </submittedName>
</protein>
<organism evidence="1 2">
    <name type="scientific">Belnapia rosea</name>
    <dbReference type="NCBI Taxonomy" id="938405"/>
    <lineage>
        <taxon>Bacteria</taxon>
        <taxon>Pseudomonadati</taxon>
        <taxon>Pseudomonadota</taxon>
        <taxon>Alphaproteobacteria</taxon>
        <taxon>Acetobacterales</taxon>
        <taxon>Roseomonadaceae</taxon>
        <taxon>Belnapia</taxon>
    </lineage>
</organism>
<evidence type="ECO:0000313" key="1">
    <source>
        <dbReference type="EMBL" id="SDE32710.1"/>
    </source>
</evidence>